<comment type="caution">
    <text evidence="1">The sequence shown here is derived from an EMBL/GenBank/DDBJ whole genome shotgun (WGS) entry which is preliminary data.</text>
</comment>
<name>A0A371G1V1_MUCPR</name>
<reference evidence="1" key="1">
    <citation type="submission" date="2018-05" db="EMBL/GenBank/DDBJ databases">
        <title>Draft genome of Mucuna pruriens seed.</title>
        <authorList>
            <person name="Nnadi N.E."/>
            <person name="Vos R."/>
            <person name="Hasami M.H."/>
            <person name="Devisetty U.K."/>
            <person name="Aguiy J.C."/>
        </authorList>
    </citation>
    <scope>NUCLEOTIDE SEQUENCE [LARGE SCALE GENOMIC DNA]</scope>
    <source>
        <strain evidence="1">JCA_2017</strain>
    </source>
</reference>
<dbReference type="OrthoDB" id="1436517at2759"/>
<keyword evidence="2" id="KW-1185">Reference proteome</keyword>
<dbReference type="EMBL" id="QJKJ01007015">
    <property type="protein sequence ID" value="RDX84546.1"/>
    <property type="molecule type" value="Genomic_DNA"/>
</dbReference>
<feature type="non-terminal residue" evidence="1">
    <location>
        <position position="66"/>
    </location>
</feature>
<dbReference type="Proteomes" id="UP000257109">
    <property type="component" value="Unassembled WGS sequence"/>
</dbReference>
<sequence>RKGKKERRFKQRISTPIFCLIGDSLVEESTQGTFISHGCENILTIVIGRLKHLGCVWTTGRAMELR</sequence>
<evidence type="ECO:0000313" key="2">
    <source>
        <dbReference type="Proteomes" id="UP000257109"/>
    </source>
</evidence>
<evidence type="ECO:0000313" key="1">
    <source>
        <dbReference type="EMBL" id="RDX84546.1"/>
    </source>
</evidence>
<proteinExistence type="predicted"/>
<dbReference type="AlphaFoldDB" id="A0A371G1V1"/>
<organism evidence="1 2">
    <name type="scientific">Mucuna pruriens</name>
    <name type="common">Velvet bean</name>
    <name type="synonym">Dolichos pruriens</name>
    <dbReference type="NCBI Taxonomy" id="157652"/>
    <lineage>
        <taxon>Eukaryota</taxon>
        <taxon>Viridiplantae</taxon>
        <taxon>Streptophyta</taxon>
        <taxon>Embryophyta</taxon>
        <taxon>Tracheophyta</taxon>
        <taxon>Spermatophyta</taxon>
        <taxon>Magnoliopsida</taxon>
        <taxon>eudicotyledons</taxon>
        <taxon>Gunneridae</taxon>
        <taxon>Pentapetalae</taxon>
        <taxon>rosids</taxon>
        <taxon>fabids</taxon>
        <taxon>Fabales</taxon>
        <taxon>Fabaceae</taxon>
        <taxon>Papilionoideae</taxon>
        <taxon>50 kb inversion clade</taxon>
        <taxon>NPAAA clade</taxon>
        <taxon>indigoferoid/millettioid clade</taxon>
        <taxon>Phaseoleae</taxon>
        <taxon>Mucuna</taxon>
    </lineage>
</organism>
<accession>A0A371G1V1</accession>
<gene>
    <name evidence="1" type="ORF">CR513_34387</name>
</gene>
<feature type="non-terminal residue" evidence="1">
    <location>
        <position position="1"/>
    </location>
</feature>
<protein>
    <submittedName>
        <fullName evidence="1">Uncharacterized protein</fullName>
    </submittedName>
</protein>